<dbReference type="GO" id="GO:0005886">
    <property type="term" value="C:plasma membrane"/>
    <property type="evidence" value="ECO:0007669"/>
    <property type="project" value="UniProtKB-SubCell"/>
</dbReference>
<feature type="transmembrane region" description="Helical" evidence="13">
    <location>
        <begin position="255"/>
        <end position="277"/>
    </location>
</feature>
<feature type="transmembrane region" description="Helical" evidence="13">
    <location>
        <begin position="348"/>
        <end position="373"/>
    </location>
</feature>
<feature type="transmembrane region" description="Helical" evidence="13">
    <location>
        <begin position="147"/>
        <end position="165"/>
    </location>
</feature>
<dbReference type="GO" id="GO:0022857">
    <property type="term" value="F:transmembrane transporter activity"/>
    <property type="evidence" value="ECO:0007669"/>
    <property type="project" value="InterPro"/>
</dbReference>
<comment type="subcellular location">
    <subcellularLocation>
        <location evidence="1">Cell membrane</location>
        <topology evidence="1">Multi-pass membrane protein</topology>
    </subcellularLocation>
</comment>
<keyword evidence="8 13" id="KW-0472">Membrane</keyword>
<feature type="transmembrane region" description="Helical" evidence="13">
    <location>
        <begin position="321"/>
        <end position="342"/>
    </location>
</feature>
<keyword evidence="7 13" id="KW-1133">Transmembrane helix</keyword>
<dbReference type="InterPro" id="IPR005829">
    <property type="entry name" value="Sugar_transporter_CS"/>
</dbReference>
<dbReference type="PRINTS" id="PR00171">
    <property type="entry name" value="SUGRTRNSPORT"/>
</dbReference>
<name>A0A081K607_9GAMM</name>
<dbReference type="FunFam" id="1.20.1250.20:FF:000122">
    <property type="entry name" value="D-xylose transporter XylE"/>
    <property type="match status" value="1"/>
</dbReference>
<protein>
    <recommendedName>
        <fullName evidence="10">D-xylose-proton symporter</fullName>
    </recommendedName>
    <alternativeName>
        <fullName evidence="11">D-xylose transporter</fullName>
    </alternativeName>
</protein>
<feature type="transmembrane region" description="Helical" evidence="13">
    <location>
        <begin position="292"/>
        <end position="314"/>
    </location>
</feature>
<evidence type="ECO:0000256" key="3">
    <source>
        <dbReference type="ARBA" id="ARBA00022448"/>
    </source>
</evidence>
<evidence type="ECO:0000256" key="6">
    <source>
        <dbReference type="ARBA" id="ARBA00022692"/>
    </source>
</evidence>
<evidence type="ECO:0000256" key="2">
    <source>
        <dbReference type="ARBA" id="ARBA00010992"/>
    </source>
</evidence>
<evidence type="ECO:0000256" key="7">
    <source>
        <dbReference type="ARBA" id="ARBA00022989"/>
    </source>
</evidence>
<evidence type="ECO:0000313" key="16">
    <source>
        <dbReference type="Proteomes" id="UP000027997"/>
    </source>
</evidence>
<keyword evidence="4" id="KW-1003">Cell membrane</keyword>
<evidence type="ECO:0000256" key="9">
    <source>
        <dbReference type="ARBA" id="ARBA00050593"/>
    </source>
</evidence>
<feature type="transmembrane region" description="Helical" evidence="13">
    <location>
        <begin position="106"/>
        <end position="126"/>
    </location>
</feature>
<dbReference type="InterPro" id="IPR005828">
    <property type="entry name" value="MFS_sugar_transport-like"/>
</dbReference>
<dbReference type="InterPro" id="IPR003663">
    <property type="entry name" value="Sugar/inositol_transpt"/>
</dbReference>
<dbReference type="InterPro" id="IPR050814">
    <property type="entry name" value="Myo-inositol_Transporter"/>
</dbReference>
<feature type="transmembrane region" description="Helical" evidence="13">
    <location>
        <begin position="12"/>
        <end position="38"/>
    </location>
</feature>
<comment type="catalytic activity">
    <reaction evidence="9">
        <text>D-xylose(in) + H(+)(in) = D-xylose(out) + H(+)(out)</text>
        <dbReference type="Rhea" id="RHEA:28959"/>
        <dbReference type="ChEBI" id="CHEBI:15378"/>
        <dbReference type="ChEBI" id="CHEBI:53455"/>
    </reaction>
    <physiologicalReaction direction="right-to-left" evidence="9">
        <dbReference type="Rhea" id="RHEA:28961"/>
    </physiologicalReaction>
</comment>
<keyword evidence="16" id="KW-1185">Reference proteome</keyword>
<evidence type="ECO:0000256" key="13">
    <source>
        <dbReference type="SAM" id="Phobius"/>
    </source>
</evidence>
<dbReference type="SUPFAM" id="SSF103473">
    <property type="entry name" value="MFS general substrate transporter"/>
    <property type="match status" value="1"/>
</dbReference>
<dbReference type="PROSITE" id="PS50850">
    <property type="entry name" value="MFS"/>
    <property type="match status" value="1"/>
</dbReference>
<reference evidence="15 16" key="1">
    <citation type="submission" date="2014-06" db="EMBL/GenBank/DDBJ databases">
        <title>Whole Genome Sequences of Three Symbiotic Endozoicomonas Bacteria.</title>
        <authorList>
            <person name="Neave M.J."/>
            <person name="Apprill A."/>
            <person name="Voolstra C.R."/>
        </authorList>
    </citation>
    <scope>NUCLEOTIDE SEQUENCE [LARGE SCALE GENOMIC DNA]</scope>
    <source>
        <strain evidence="15 16">DSM 22380</strain>
    </source>
</reference>
<dbReference type="STRING" id="305900.GV64_01460"/>
<dbReference type="PROSITE" id="PS00217">
    <property type="entry name" value="SUGAR_TRANSPORT_2"/>
    <property type="match status" value="1"/>
</dbReference>
<evidence type="ECO:0000259" key="14">
    <source>
        <dbReference type="PROSITE" id="PS50850"/>
    </source>
</evidence>
<evidence type="ECO:0000256" key="1">
    <source>
        <dbReference type="ARBA" id="ARBA00004651"/>
    </source>
</evidence>
<evidence type="ECO:0000256" key="11">
    <source>
        <dbReference type="ARBA" id="ARBA00076792"/>
    </source>
</evidence>
<proteinExistence type="inferred from homology"/>
<gene>
    <name evidence="15" type="ORF">GV64_01460</name>
</gene>
<keyword evidence="3 12" id="KW-0813">Transport</keyword>
<dbReference type="InterPro" id="IPR020846">
    <property type="entry name" value="MFS_dom"/>
</dbReference>
<feature type="domain" description="Major facilitator superfamily (MFS) profile" evidence="14">
    <location>
        <begin position="15"/>
        <end position="445"/>
    </location>
</feature>
<dbReference type="InterPro" id="IPR036259">
    <property type="entry name" value="MFS_trans_sf"/>
</dbReference>
<dbReference type="Gene3D" id="1.20.1250.20">
    <property type="entry name" value="MFS general substrate transporter like domains"/>
    <property type="match status" value="2"/>
</dbReference>
<comment type="similarity">
    <text evidence="2 12">Belongs to the major facilitator superfamily. Sugar transporter (TC 2.A.1.1) family.</text>
</comment>
<evidence type="ECO:0000256" key="10">
    <source>
        <dbReference type="ARBA" id="ARBA00070440"/>
    </source>
</evidence>
<dbReference type="PANTHER" id="PTHR48020">
    <property type="entry name" value="PROTON MYO-INOSITOL COTRANSPORTER"/>
    <property type="match status" value="1"/>
</dbReference>
<dbReference type="eggNOG" id="COG2814">
    <property type="taxonomic scope" value="Bacteria"/>
</dbReference>
<dbReference type="EMBL" id="JOJP01000001">
    <property type="protein sequence ID" value="KEI69583.1"/>
    <property type="molecule type" value="Genomic_DNA"/>
</dbReference>
<accession>A0A081K607</accession>
<evidence type="ECO:0000256" key="4">
    <source>
        <dbReference type="ARBA" id="ARBA00022475"/>
    </source>
</evidence>
<evidence type="ECO:0000256" key="5">
    <source>
        <dbReference type="ARBA" id="ARBA00022597"/>
    </source>
</evidence>
<dbReference type="NCBIfam" id="TIGR00879">
    <property type="entry name" value="SP"/>
    <property type="match status" value="1"/>
</dbReference>
<dbReference type="AlphaFoldDB" id="A0A081K607"/>
<keyword evidence="6 13" id="KW-0812">Transmembrane</keyword>
<feature type="transmembrane region" description="Helical" evidence="13">
    <location>
        <begin position="50"/>
        <end position="69"/>
    </location>
</feature>
<dbReference type="PANTHER" id="PTHR48020:SF12">
    <property type="entry name" value="PROTON MYO-INOSITOL COTRANSPORTER"/>
    <property type="match status" value="1"/>
</dbReference>
<feature type="transmembrane region" description="Helical" evidence="13">
    <location>
        <begin position="177"/>
        <end position="196"/>
    </location>
</feature>
<dbReference type="Pfam" id="PF00083">
    <property type="entry name" value="Sugar_tr"/>
    <property type="match status" value="1"/>
</dbReference>
<feature type="transmembrane region" description="Helical" evidence="13">
    <location>
        <begin position="81"/>
        <end position="100"/>
    </location>
</feature>
<comment type="caution">
    <text evidence="15">The sequence shown here is derived from an EMBL/GenBank/DDBJ whole genome shotgun (WGS) entry which is preliminary data.</text>
</comment>
<keyword evidence="5" id="KW-0762">Sugar transport</keyword>
<dbReference type="Proteomes" id="UP000027997">
    <property type="component" value="Unassembled WGS sequence"/>
</dbReference>
<evidence type="ECO:0000313" key="15">
    <source>
        <dbReference type="EMBL" id="KEI69583.1"/>
    </source>
</evidence>
<dbReference type="InterPro" id="IPR047984">
    <property type="entry name" value="XylE-like"/>
</dbReference>
<dbReference type="CDD" id="cd17359">
    <property type="entry name" value="MFS_XylE_like"/>
    <property type="match status" value="1"/>
</dbReference>
<sequence>MKSSQTHDIQYVIRICMVSALGGLLFGYDTAVISGAIGPLQEYFSLTPAMTGWAVSNVVVGCIIGSYFAGKLSYSTGRKNALLIAAVLFFISALGSAAASNFTWFVIYRMIGGLAVGIASVISPMYMSEVAPKNYRGRTVSMHQQSAVIGQTVVFFVNFLIARGASELWLVDMGWRYMLGSEIIPALMFGGLLFLIPESPRWCVLRGRDNQALEILTRISNPTHAQRTLADIKASMKDTGTSGGVSILKSGLMPIVIIGIMIASMQQIIGINVIMYYTPEILKPIAGGTEMALLQTIVIGVVFIAGNSLGMYLIDKVGRLPLLKAGSIGCLIGMLMASWGIFNQSTGYTALFGLIIYVVSFAVSWGCCCWTLISEIFPNRIRSQAMAIAVAAQWTTGFVVTQAFPMINSNAWLQEQFNGAFSFWVFSLFCVFAYWFVQRYVPETKGVSLERMEEHFMSRYGKQKQSTANANLAQTS</sequence>
<organism evidence="15 16">
    <name type="scientific">Endozoicomonas elysicola</name>
    <dbReference type="NCBI Taxonomy" id="305900"/>
    <lineage>
        <taxon>Bacteria</taxon>
        <taxon>Pseudomonadati</taxon>
        <taxon>Pseudomonadota</taxon>
        <taxon>Gammaproteobacteria</taxon>
        <taxon>Oceanospirillales</taxon>
        <taxon>Endozoicomonadaceae</taxon>
        <taxon>Endozoicomonas</taxon>
    </lineage>
</organism>
<evidence type="ECO:0000256" key="8">
    <source>
        <dbReference type="ARBA" id="ARBA00023136"/>
    </source>
</evidence>
<evidence type="ECO:0000256" key="12">
    <source>
        <dbReference type="RuleBase" id="RU003346"/>
    </source>
</evidence>
<feature type="transmembrane region" description="Helical" evidence="13">
    <location>
        <begin position="385"/>
        <end position="407"/>
    </location>
</feature>
<feature type="transmembrane region" description="Helical" evidence="13">
    <location>
        <begin position="419"/>
        <end position="437"/>
    </location>
</feature>
<dbReference type="RefSeq" id="WP_085931365.1">
    <property type="nucleotide sequence ID" value="NZ_JOJP01000001.1"/>
</dbReference>